<keyword evidence="2" id="KW-0378">Hydrolase</keyword>
<evidence type="ECO:0000313" key="3">
    <source>
        <dbReference type="Proteomes" id="UP000196778"/>
    </source>
</evidence>
<dbReference type="GO" id="GO:0051908">
    <property type="term" value="F:double-stranded DNA 5'-3' DNA exonuclease activity"/>
    <property type="evidence" value="ECO:0007669"/>
    <property type="project" value="UniProtKB-EC"/>
</dbReference>
<reference evidence="3" key="1">
    <citation type="submission" date="2017-02" db="EMBL/GenBank/DDBJ databases">
        <authorList>
            <person name="Dridi B."/>
        </authorList>
    </citation>
    <scope>NUCLEOTIDE SEQUENCE [LARGE SCALE GENOMIC DNA]</scope>
    <source>
        <strain evidence="3">EB411</strain>
    </source>
</reference>
<dbReference type="Pfam" id="PF09588">
    <property type="entry name" value="YqaJ"/>
    <property type="match status" value="1"/>
</dbReference>
<dbReference type="InterPro" id="IPR019080">
    <property type="entry name" value="YqaJ_viral_recombinase"/>
</dbReference>
<keyword evidence="3" id="KW-1185">Reference proteome</keyword>
<protein>
    <submittedName>
        <fullName evidence="2">Exonuclease</fullName>
        <ecNumber evidence="2">3.1.11.3</ecNumber>
    </submittedName>
</protein>
<gene>
    <name evidence="2" type="ORF">FM119_04415</name>
</gene>
<dbReference type="AlphaFoldDB" id="A0A1R4IXS4"/>
<dbReference type="EMBL" id="FUKR01000022">
    <property type="protein sequence ID" value="SJN24686.1"/>
    <property type="molecule type" value="Genomic_DNA"/>
</dbReference>
<dbReference type="PANTHER" id="PTHR46609">
    <property type="entry name" value="EXONUCLEASE, PHAGE-TYPE/RECB, C-TERMINAL DOMAIN-CONTAINING PROTEIN"/>
    <property type="match status" value="1"/>
</dbReference>
<evidence type="ECO:0000259" key="1">
    <source>
        <dbReference type="Pfam" id="PF09588"/>
    </source>
</evidence>
<dbReference type="InterPro" id="IPR011604">
    <property type="entry name" value="PDDEXK-like_dom_sf"/>
</dbReference>
<dbReference type="Gene3D" id="3.90.320.10">
    <property type="match status" value="1"/>
</dbReference>
<keyword evidence="2" id="KW-0540">Nuclease</keyword>
<name>A0A1R4IXS4_9MICO</name>
<accession>A0A1R4IXS4</accession>
<dbReference type="InterPro" id="IPR011335">
    <property type="entry name" value="Restrct_endonuc-II-like"/>
</dbReference>
<keyword evidence="2" id="KW-0269">Exonuclease</keyword>
<proteinExistence type="predicted"/>
<dbReference type="RefSeq" id="WP_087136461.1">
    <property type="nucleotide sequence ID" value="NZ_FUKR01000022.1"/>
</dbReference>
<dbReference type="SUPFAM" id="SSF52980">
    <property type="entry name" value="Restriction endonuclease-like"/>
    <property type="match status" value="1"/>
</dbReference>
<dbReference type="CDD" id="cd22343">
    <property type="entry name" value="PDDEXK_lambda_exonuclease-like"/>
    <property type="match status" value="1"/>
</dbReference>
<dbReference type="PANTHER" id="PTHR46609:SF6">
    <property type="entry name" value="EXONUCLEASE, PHAGE-TYPE_RECB, C-TERMINAL DOMAIN-CONTAINING PROTEIN-RELATED"/>
    <property type="match status" value="1"/>
</dbReference>
<dbReference type="EC" id="3.1.11.3" evidence="2"/>
<sequence>MIGLIAHDVEQGTDEWLQARCGLLTASVAGQLVTPTLKVARNDTARSLVRSLAGERISGQVDFLPPTADMRRGTEDEPIARAYYEDSYAPVTELGMFELRTNTFRLGYSPDGLVGDDGLIEIKSRKPKKHIQTVLDDSPPAENMAQLQAGLFVTGRSWIDYVSYSAGLPLWVKRVFPDPAWFDAIEAAAEQFEKDMAETIERFTAAVAGFPETEPREENDDLDDIEV</sequence>
<dbReference type="Proteomes" id="UP000196778">
    <property type="component" value="Unassembled WGS sequence"/>
</dbReference>
<organism evidence="2 3">
    <name type="scientific">Mycetocola reblochoni REB411</name>
    <dbReference type="NCBI Taxonomy" id="1255698"/>
    <lineage>
        <taxon>Bacteria</taxon>
        <taxon>Bacillati</taxon>
        <taxon>Actinomycetota</taxon>
        <taxon>Actinomycetes</taxon>
        <taxon>Micrococcales</taxon>
        <taxon>Microbacteriaceae</taxon>
        <taxon>Mycetocola</taxon>
    </lineage>
</organism>
<feature type="domain" description="YqaJ viral recombinase" evidence="1">
    <location>
        <begin position="15"/>
        <end position="156"/>
    </location>
</feature>
<evidence type="ECO:0000313" key="2">
    <source>
        <dbReference type="EMBL" id="SJN24686.1"/>
    </source>
</evidence>
<dbReference type="InterPro" id="IPR051703">
    <property type="entry name" value="NF-kappa-B_Signaling_Reg"/>
</dbReference>
<dbReference type="OrthoDB" id="1245848at2"/>